<name>A0A558AVI6_9STAP</name>
<dbReference type="PANTHER" id="PTHR46268:SF6">
    <property type="entry name" value="UNIVERSAL STRESS PROTEIN UP12"/>
    <property type="match status" value="1"/>
</dbReference>
<comment type="caution">
    <text evidence="3">The sequence shown here is derived from an EMBL/GenBank/DDBJ whole genome shotgun (WGS) entry which is preliminary data.</text>
</comment>
<proteinExistence type="inferred from homology"/>
<evidence type="ECO:0000259" key="2">
    <source>
        <dbReference type="Pfam" id="PF00582"/>
    </source>
</evidence>
<dbReference type="Pfam" id="PF00582">
    <property type="entry name" value="Usp"/>
    <property type="match status" value="1"/>
</dbReference>
<dbReference type="EMBL" id="VMSJ01000002">
    <property type="protein sequence ID" value="TVT28261.1"/>
    <property type="molecule type" value="Genomic_DNA"/>
</dbReference>
<dbReference type="AlphaFoldDB" id="A0A558AVI6"/>
<comment type="similarity">
    <text evidence="1">Belongs to the universal stress protein A family.</text>
</comment>
<dbReference type="PRINTS" id="PR01438">
    <property type="entry name" value="UNVRSLSTRESS"/>
</dbReference>
<dbReference type="PANTHER" id="PTHR46268">
    <property type="entry name" value="STRESS RESPONSE PROTEIN NHAX"/>
    <property type="match status" value="1"/>
</dbReference>
<feature type="domain" description="UspA" evidence="2">
    <location>
        <begin position="1"/>
        <end position="138"/>
    </location>
</feature>
<reference evidence="3 4" key="1">
    <citation type="submission" date="2019-07" db="EMBL/GenBank/DDBJ databases">
        <title>Salinicoccus cyprini sp. nov., isolated from gastro-intestinal tract of mirror carp, Cyprinus carpio var. specularis, collected from Gobind Sagar Reservoir, Himachal Pradesh, India.</title>
        <authorList>
            <person name="Talwar C."/>
            <person name="Singh A.K."/>
            <person name="Lal R."/>
            <person name="Negi R.K."/>
        </authorList>
    </citation>
    <scope>NUCLEOTIDE SEQUENCE [LARGE SCALE GENOMIC DNA]</scope>
    <source>
        <strain evidence="3 4">CT19</strain>
    </source>
</reference>
<dbReference type="RefSeq" id="WP_145288118.1">
    <property type="nucleotide sequence ID" value="NZ_VMSJ01000002.1"/>
</dbReference>
<protein>
    <submittedName>
        <fullName evidence="3">Universal stress protein</fullName>
    </submittedName>
</protein>
<dbReference type="InterPro" id="IPR014729">
    <property type="entry name" value="Rossmann-like_a/b/a_fold"/>
</dbReference>
<keyword evidence="4" id="KW-1185">Reference proteome</keyword>
<gene>
    <name evidence="3" type="ORF">FO441_07570</name>
</gene>
<dbReference type="Gene3D" id="3.40.50.620">
    <property type="entry name" value="HUPs"/>
    <property type="match status" value="1"/>
</dbReference>
<evidence type="ECO:0000313" key="4">
    <source>
        <dbReference type="Proteomes" id="UP000315103"/>
    </source>
</evidence>
<dbReference type="InterPro" id="IPR006016">
    <property type="entry name" value="UspA"/>
</dbReference>
<evidence type="ECO:0000256" key="1">
    <source>
        <dbReference type="ARBA" id="ARBA00008791"/>
    </source>
</evidence>
<dbReference type="OrthoDB" id="9777884at2"/>
<dbReference type="InterPro" id="IPR006015">
    <property type="entry name" value="Universal_stress_UspA"/>
</dbReference>
<dbReference type="CDD" id="cd00293">
    <property type="entry name" value="USP-like"/>
    <property type="match status" value="1"/>
</dbReference>
<dbReference type="SUPFAM" id="SSF52402">
    <property type="entry name" value="Adenine nucleotide alpha hydrolases-like"/>
    <property type="match status" value="1"/>
</dbReference>
<dbReference type="Proteomes" id="UP000315103">
    <property type="component" value="Unassembled WGS sequence"/>
</dbReference>
<accession>A0A558AVI6</accession>
<evidence type="ECO:0000313" key="3">
    <source>
        <dbReference type="EMBL" id="TVT28261.1"/>
    </source>
</evidence>
<sequence>MYKNILLAIDGSENSRRAGYEAARLALDDTVNVTILHVMDPDDTQKDVVRSTTERHLNKQKKDTLSSIIRFFDEQTVDHEYVVRRGLPARKIIEEANTGKYDVLVIGSRGLNIFQEMVLGSVSHKVAKRATIPVMIVK</sequence>
<organism evidence="3 4">
    <name type="scientific">Salinicoccus cyprini</name>
    <dbReference type="NCBI Taxonomy" id="2493691"/>
    <lineage>
        <taxon>Bacteria</taxon>
        <taxon>Bacillati</taxon>
        <taxon>Bacillota</taxon>
        <taxon>Bacilli</taxon>
        <taxon>Bacillales</taxon>
        <taxon>Staphylococcaceae</taxon>
        <taxon>Salinicoccus</taxon>
    </lineage>
</organism>